<evidence type="ECO:0000256" key="2">
    <source>
        <dbReference type="ARBA" id="ARBA00005642"/>
    </source>
</evidence>
<feature type="active site" description="Nucleophile" evidence="5">
    <location>
        <position position="37"/>
    </location>
</feature>
<dbReference type="Pfam" id="PF16198">
    <property type="entry name" value="TruB_C_2"/>
    <property type="match status" value="1"/>
</dbReference>
<dbReference type="Gene3D" id="3.30.2350.10">
    <property type="entry name" value="Pseudouridine synthase"/>
    <property type="match status" value="1"/>
</dbReference>
<dbReference type="NCBIfam" id="TIGR00431">
    <property type="entry name" value="TruB"/>
    <property type="match status" value="1"/>
</dbReference>
<feature type="domain" description="Pseudouridine synthase II N-terminal" evidence="6">
    <location>
        <begin position="27"/>
        <end position="171"/>
    </location>
</feature>
<dbReference type="InterPro" id="IPR014780">
    <property type="entry name" value="tRNA_psdUridine_synth_TruB"/>
</dbReference>
<dbReference type="PANTHER" id="PTHR13767:SF2">
    <property type="entry name" value="PSEUDOURIDYLATE SYNTHASE TRUB1"/>
    <property type="match status" value="1"/>
</dbReference>
<evidence type="ECO:0000256" key="5">
    <source>
        <dbReference type="HAMAP-Rule" id="MF_01080"/>
    </source>
</evidence>
<evidence type="ECO:0000256" key="3">
    <source>
        <dbReference type="ARBA" id="ARBA00022694"/>
    </source>
</evidence>
<name>A0A9C9ENF2_UNCW3</name>
<evidence type="ECO:0000313" key="9">
    <source>
        <dbReference type="Proteomes" id="UP000885826"/>
    </source>
</evidence>
<comment type="caution">
    <text evidence="8">The sequence shown here is derived from an EMBL/GenBank/DDBJ whole genome shotgun (WGS) entry which is preliminary data.</text>
</comment>
<proteinExistence type="inferred from homology"/>
<dbReference type="InterPro" id="IPR020103">
    <property type="entry name" value="PsdUridine_synth_cat_dom_sf"/>
</dbReference>
<dbReference type="GO" id="GO:1990481">
    <property type="term" value="P:mRNA pseudouridine synthesis"/>
    <property type="evidence" value="ECO:0007669"/>
    <property type="project" value="TreeGrafter"/>
</dbReference>
<evidence type="ECO:0000259" key="7">
    <source>
        <dbReference type="Pfam" id="PF16198"/>
    </source>
</evidence>
<comment type="catalytic activity">
    <reaction evidence="1 5">
        <text>uridine(55) in tRNA = pseudouridine(55) in tRNA</text>
        <dbReference type="Rhea" id="RHEA:42532"/>
        <dbReference type="Rhea" id="RHEA-COMP:10101"/>
        <dbReference type="Rhea" id="RHEA-COMP:10102"/>
        <dbReference type="ChEBI" id="CHEBI:65314"/>
        <dbReference type="ChEBI" id="CHEBI:65315"/>
        <dbReference type="EC" id="5.4.99.25"/>
    </reaction>
</comment>
<dbReference type="SUPFAM" id="SSF55120">
    <property type="entry name" value="Pseudouridine synthase"/>
    <property type="match status" value="1"/>
</dbReference>
<dbReference type="HAMAP" id="MF_01080">
    <property type="entry name" value="TruB_bact"/>
    <property type="match status" value="1"/>
</dbReference>
<dbReference type="EC" id="5.4.99.25" evidence="5"/>
<reference evidence="8" key="1">
    <citation type="journal article" date="2020" name="mSystems">
        <title>Genome- and Community-Level Interaction Insights into Carbon Utilization and Element Cycling Functions of Hydrothermarchaeota in Hydrothermal Sediment.</title>
        <authorList>
            <person name="Zhou Z."/>
            <person name="Liu Y."/>
            <person name="Xu W."/>
            <person name="Pan J."/>
            <person name="Luo Z.H."/>
            <person name="Li M."/>
        </authorList>
    </citation>
    <scope>NUCLEOTIDE SEQUENCE</scope>
    <source>
        <strain evidence="8">HyVt-388</strain>
    </source>
</reference>
<accession>A0A9C9ENF2</accession>
<comment type="function">
    <text evidence="5">Responsible for synthesis of pseudouridine from uracil-55 in the psi GC loop of transfer RNAs.</text>
</comment>
<keyword evidence="4 5" id="KW-0413">Isomerase</keyword>
<dbReference type="Proteomes" id="UP000885826">
    <property type="component" value="Unassembled WGS sequence"/>
</dbReference>
<evidence type="ECO:0000256" key="1">
    <source>
        <dbReference type="ARBA" id="ARBA00000385"/>
    </source>
</evidence>
<comment type="similarity">
    <text evidence="2 5">Belongs to the pseudouridine synthase TruB family. Type 1 subfamily.</text>
</comment>
<dbReference type="AlphaFoldDB" id="A0A9C9ENF2"/>
<dbReference type="PANTHER" id="PTHR13767">
    <property type="entry name" value="TRNA-PSEUDOURIDINE SYNTHASE"/>
    <property type="match status" value="1"/>
</dbReference>
<sequence length="221" mass="25438">MHDKIVLVDKPVGFSSFQIVRMFQKFFKKVGHAGTLDPFASGLLIILIGRATKRFDEFQSCEKEYEGEILLGAVNNTYDISGRPIKYIQKVDFPSSDELRKTAEEFEGEVYQTPPPYSALKIKGRKMYELSRKGIEVRPKKRKVFIKKFSIIDYEDPRVKFNTVVGKGVYIRTLAFDFGERLGCGALLLSLRRIRIGDFKVTDAVKVGDLFQNEFFKKRKN</sequence>
<dbReference type="EMBL" id="DRIG01000078">
    <property type="protein sequence ID" value="HEC78931.1"/>
    <property type="molecule type" value="Genomic_DNA"/>
</dbReference>
<organism evidence="8 9">
    <name type="scientific">candidate division WOR-3 bacterium</name>
    <dbReference type="NCBI Taxonomy" id="2052148"/>
    <lineage>
        <taxon>Bacteria</taxon>
        <taxon>Bacteria division WOR-3</taxon>
    </lineage>
</organism>
<dbReference type="InterPro" id="IPR032819">
    <property type="entry name" value="TruB_C"/>
</dbReference>
<dbReference type="GO" id="GO:0031119">
    <property type="term" value="P:tRNA pseudouridine synthesis"/>
    <property type="evidence" value="ECO:0007669"/>
    <property type="project" value="UniProtKB-UniRule"/>
</dbReference>
<gene>
    <name evidence="5 8" type="primary">truB</name>
    <name evidence="8" type="ORF">ENI34_07295</name>
</gene>
<keyword evidence="3 5" id="KW-0819">tRNA processing</keyword>
<dbReference type="Pfam" id="PF01509">
    <property type="entry name" value="TruB_N"/>
    <property type="match status" value="1"/>
</dbReference>
<evidence type="ECO:0000313" key="8">
    <source>
        <dbReference type="EMBL" id="HEC78931.1"/>
    </source>
</evidence>
<dbReference type="GO" id="GO:0160148">
    <property type="term" value="F:tRNA pseudouridine(55) synthase activity"/>
    <property type="evidence" value="ECO:0007669"/>
    <property type="project" value="UniProtKB-EC"/>
</dbReference>
<protein>
    <recommendedName>
        <fullName evidence="5">tRNA pseudouridine synthase B</fullName>
        <ecNumber evidence="5">5.4.99.25</ecNumber>
    </recommendedName>
    <alternativeName>
        <fullName evidence="5">tRNA pseudouridine(55) synthase</fullName>
        <shortName evidence="5">Psi55 synthase</shortName>
    </alternativeName>
    <alternativeName>
        <fullName evidence="5">tRNA pseudouridylate synthase</fullName>
    </alternativeName>
    <alternativeName>
        <fullName evidence="5">tRNA-uridine isomerase</fullName>
    </alternativeName>
</protein>
<evidence type="ECO:0000259" key="6">
    <source>
        <dbReference type="Pfam" id="PF01509"/>
    </source>
</evidence>
<dbReference type="InterPro" id="IPR002501">
    <property type="entry name" value="PsdUridine_synth_N"/>
</dbReference>
<dbReference type="GO" id="GO:0003723">
    <property type="term" value="F:RNA binding"/>
    <property type="evidence" value="ECO:0007669"/>
    <property type="project" value="InterPro"/>
</dbReference>
<evidence type="ECO:0000256" key="4">
    <source>
        <dbReference type="ARBA" id="ARBA00023235"/>
    </source>
</evidence>
<feature type="domain" description="tRNA pseudouridylate synthase B C-terminal" evidence="7">
    <location>
        <begin position="172"/>
        <end position="212"/>
    </location>
</feature>